<reference evidence="1 2" key="1">
    <citation type="submission" date="2019-05" db="EMBL/GenBank/DDBJ databases">
        <title>Mycolicibacterium sphagni ENV482 genome assembly.</title>
        <authorList>
            <person name="Chen W."/>
            <person name="Faulkner N.W."/>
            <person name="Hyman M.R."/>
        </authorList>
    </citation>
    <scope>NUCLEOTIDE SEQUENCE [LARGE SCALE GENOMIC DNA]</scope>
    <source>
        <strain evidence="1 2">ENV482</strain>
    </source>
</reference>
<dbReference type="EMBL" id="VBSB01000007">
    <property type="protein sequence ID" value="NTY60120.1"/>
    <property type="molecule type" value="Genomic_DNA"/>
</dbReference>
<comment type="caution">
    <text evidence="1">The sequence shown here is derived from an EMBL/GenBank/DDBJ whole genome shotgun (WGS) entry which is preliminary data.</text>
</comment>
<gene>
    <name evidence="1" type="ORF">FEG63_11245</name>
</gene>
<evidence type="ECO:0000313" key="1">
    <source>
        <dbReference type="EMBL" id="NTY60120.1"/>
    </source>
</evidence>
<sequence>MAAFIAGVFGLPPDGKSETHLIAHVAEWLWYLHVLGGSHAAGSIALLDTPKFNVTEPGADGFIVFSDSATGDTAFRLWELKQHTGASAISETVGEAYEQLKTHATRYLAQLTAIHSVKPGPVGELCKQLVDFWVDCNARAGVGVGVASARVPAPKKCFSTMGAHFPGFNQAGQLEGLLLAVEDLAGLARDVRGYLWTVL</sequence>
<evidence type="ECO:0000313" key="2">
    <source>
        <dbReference type="Proteomes" id="UP000708347"/>
    </source>
</evidence>
<accession>A0ABX2K1K2</accession>
<name>A0ABX2K1K2_9MYCO</name>
<dbReference type="RefSeq" id="WP_174397978.1">
    <property type="nucleotide sequence ID" value="NZ_VBSB01000007.1"/>
</dbReference>
<keyword evidence="2" id="KW-1185">Reference proteome</keyword>
<organism evidence="1 2">
    <name type="scientific">Mycolicibacterium sphagni</name>
    <dbReference type="NCBI Taxonomy" id="1786"/>
    <lineage>
        <taxon>Bacteria</taxon>
        <taxon>Bacillati</taxon>
        <taxon>Actinomycetota</taxon>
        <taxon>Actinomycetes</taxon>
        <taxon>Mycobacteriales</taxon>
        <taxon>Mycobacteriaceae</taxon>
        <taxon>Mycolicibacterium</taxon>
    </lineage>
</organism>
<protein>
    <submittedName>
        <fullName evidence="1">Uncharacterized protein</fullName>
    </submittedName>
</protein>
<dbReference type="Proteomes" id="UP000708347">
    <property type="component" value="Unassembled WGS sequence"/>
</dbReference>
<proteinExistence type="predicted"/>